<sequence>MLPLSTPEGSIDGVVWQNFNVSLRSIEGAIFEKIDQAYTRCFSRLPNSSADPVDNILRGSYGMDVVIRFFEECAWSPKLDSSALHLTELKVGQLTDLVYARSLPKDPATSIKKKRRRSGNNYQRKPTRRVREPASKADKPSSSSDSDFIPKSPSASSQLNETSSESDIGEDKTNEFLKNTEHLKHAKKRLKTAGSVDGTRDTQDNQTHVGPSTQSIECTGKKRGRDPVVREWAFAHHEKPFESFYPNTNKPAWVYKCKYCPSIHDFPRTNKDVSKEKISATNLAGHLKACKKLPAQYQFKGLQSHSNRHTEVFTPAQESLGKMFKSTQPTPGPVGVTPSIFRSTLIQGVVRDNYPLTFGEGKGMKQVFALVSPEVSLPVHSTMRKDLGRLHKVLSMRVQQILSAQNSRFAITSNAWTSKSFVYLLGGVVVTFIDESWNLQEFVLDVVHLDVDHTGAGMGRRIFGSLDQFNAASKVIASVTDNASNNRTMNIELSGRFS</sequence>
<dbReference type="Proteomes" id="UP000030108">
    <property type="component" value="Unassembled WGS sequence"/>
</dbReference>
<dbReference type="EMBL" id="JATN01000318">
    <property type="protein sequence ID" value="EUC62498.1"/>
    <property type="molecule type" value="Genomic_DNA"/>
</dbReference>
<dbReference type="AlphaFoldDB" id="X8JHN2"/>
<evidence type="ECO:0000256" key="6">
    <source>
        <dbReference type="SAM" id="MobiDB-lite"/>
    </source>
</evidence>
<dbReference type="GO" id="GO:0005634">
    <property type="term" value="C:nucleus"/>
    <property type="evidence" value="ECO:0007669"/>
    <property type="project" value="UniProtKB-SubCell"/>
</dbReference>
<evidence type="ECO:0000256" key="2">
    <source>
        <dbReference type="ARBA" id="ARBA00022723"/>
    </source>
</evidence>
<dbReference type="OrthoDB" id="3265283at2759"/>
<feature type="compositionally biased region" description="Polar residues" evidence="6">
    <location>
        <begin position="204"/>
        <end position="217"/>
    </location>
</feature>
<keyword evidence="2" id="KW-0479">Metal-binding</keyword>
<feature type="region of interest" description="Disordered" evidence="6">
    <location>
        <begin position="106"/>
        <end position="173"/>
    </location>
</feature>
<keyword evidence="4" id="KW-0862">Zinc</keyword>
<comment type="caution">
    <text evidence="7">The sequence shown here is derived from an EMBL/GenBank/DDBJ whole genome shotgun (WGS) entry which is preliminary data.</text>
</comment>
<feature type="region of interest" description="Disordered" evidence="6">
    <location>
        <begin position="188"/>
        <end position="222"/>
    </location>
</feature>
<feature type="compositionally biased region" description="Polar residues" evidence="6">
    <location>
        <begin position="155"/>
        <end position="166"/>
    </location>
</feature>
<feature type="non-terminal residue" evidence="7">
    <location>
        <position position="498"/>
    </location>
</feature>
<evidence type="ECO:0000256" key="4">
    <source>
        <dbReference type="ARBA" id="ARBA00022833"/>
    </source>
</evidence>
<feature type="compositionally biased region" description="Basic and acidic residues" evidence="6">
    <location>
        <begin position="129"/>
        <end position="139"/>
    </location>
</feature>
<keyword evidence="3" id="KW-0863">Zinc-finger</keyword>
<evidence type="ECO:0000256" key="3">
    <source>
        <dbReference type="ARBA" id="ARBA00022771"/>
    </source>
</evidence>
<comment type="subcellular location">
    <subcellularLocation>
        <location evidence="1">Nucleus</location>
    </subcellularLocation>
</comment>
<protein>
    <submittedName>
        <fullName evidence="7">Uncharacterized protein</fullName>
    </submittedName>
</protein>
<feature type="compositionally biased region" description="Low complexity" evidence="6">
    <location>
        <begin position="140"/>
        <end position="154"/>
    </location>
</feature>
<dbReference type="PANTHER" id="PTHR46481">
    <property type="entry name" value="ZINC FINGER BED DOMAIN-CONTAINING PROTEIN 4"/>
    <property type="match status" value="1"/>
</dbReference>
<dbReference type="SUPFAM" id="SSF53098">
    <property type="entry name" value="Ribonuclease H-like"/>
    <property type="match status" value="1"/>
</dbReference>
<proteinExistence type="predicted"/>
<evidence type="ECO:0000256" key="5">
    <source>
        <dbReference type="ARBA" id="ARBA00023242"/>
    </source>
</evidence>
<gene>
    <name evidence="7" type="ORF">RSOL_422410</name>
</gene>
<dbReference type="GO" id="GO:0008270">
    <property type="term" value="F:zinc ion binding"/>
    <property type="evidence" value="ECO:0007669"/>
    <property type="project" value="UniProtKB-KW"/>
</dbReference>
<reference evidence="8" key="1">
    <citation type="journal article" date="2014" name="Genome Announc.">
        <title>Draft genome sequence of the plant-pathogenic soil fungus Rhizoctonia solani anastomosis group 3 strain Rhs1AP.</title>
        <authorList>
            <person name="Cubeta M.A."/>
            <person name="Thomas E."/>
            <person name="Dean R.A."/>
            <person name="Jabaji S."/>
            <person name="Neate S.M."/>
            <person name="Tavantzis S."/>
            <person name="Toda T."/>
            <person name="Vilgalys R."/>
            <person name="Bharathan N."/>
            <person name="Fedorova-Abrams N."/>
            <person name="Pakala S.B."/>
            <person name="Pakala S.M."/>
            <person name="Zafar N."/>
            <person name="Joardar V."/>
            <person name="Losada L."/>
            <person name="Nierman W.C."/>
        </authorList>
    </citation>
    <scope>NUCLEOTIDE SEQUENCE [LARGE SCALE GENOMIC DNA]</scope>
    <source>
        <strain evidence="8">AG-3</strain>
    </source>
</reference>
<evidence type="ECO:0000256" key="1">
    <source>
        <dbReference type="ARBA" id="ARBA00004123"/>
    </source>
</evidence>
<evidence type="ECO:0000313" key="7">
    <source>
        <dbReference type="EMBL" id="EUC62498.1"/>
    </source>
</evidence>
<accession>X8JHN2</accession>
<name>X8JHN2_9AGAM</name>
<evidence type="ECO:0000313" key="8">
    <source>
        <dbReference type="Proteomes" id="UP000030108"/>
    </source>
</evidence>
<keyword evidence="5" id="KW-0539">Nucleus</keyword>
<organism evidence="7 8">
    <name type="scientific">Rhizoctonia solani AG-3 Rhs1AP</name>
    <dbReference type="NCBI Taxonomy" id="1086054"/>
    <lineage>
        <taxon>Eukaryota</taxon>
        <taxon>Fungi</taxon>
        <taxon>Dikarya</taxon>
        <taxon>Basidiomycota</taxon>
        <taxon>Agaricomycotina</taxon>
        <taxon>Agaricomycetes</taxon>
        <taxon>Cantharellales</taxon>
        <taxon>Ceratobasidiaceae</taxon>
        <taxon>Rhizoctonia</taxon>
    </lineage>
</organism>
<dbReference type="InterPro" id="IPR012337">
    <property type="entry name" value="RNaseH-like_sf"/>
</dbReference>
<dbReference type="PANTHER" id="PTHR46481:SF10">
    <property type="entry name" value="ZINC FINGER BED DOMAIN-CONTAINING PROTEIN 39"/>
    <property type="match status" value="1"/>
</dbReference>
<dbReference type="InterPro" id="IPR052035">
    <property type="entry name" value="ZnF_BED_domain_contain"/>
</dbReference>